<gene>
    <name evidence="2" type="ORF">AMON00008_LOCUS65526</name>
</gene>
<evidence type="ECO:0000256" key="1">
    <source>
        <dbReference type="SAM" id="SignalP"/>
    </source>
</evidence>
<accession>A0A7S4TAN0</accession>
<organism evidence="2">
    <name type="scientific">Alexandrium monilatum</name>
    <dbReference type="NCBI Taxonomy" id="311494"/>
    <lineage>
        <taxon>Eukaryota</taxon>
        <taxon>Sar</taxon>
        <taxon>Alveolata</taxon>
        <taxon>Dinophyceae</taxon>
        <taxon>Gonyaulacales</taxon>
        <taxon>Pyrocystaceae</taxon>
        <taxon>Alexandrium</taxon>
    </lineage>
</organism>
<name>A0A7S4TAN0_9DINO</name>
<dbReference type="EMBL" id="HBNR01091189">
    <property type="protein sequence ID" value="CAE4670392.1"/>
    <property type="molecule type" value="Transcribed_RNA"/>
</dbReference>
<evidence type="ECO:0008006" key="3">
    <source>
        <dbReference type="Google" id="ProtNLM"/>
    </source>
</evidence>
<protein>
    <recommendedName>
        <fullName evidence="3">Pectinesterase inhibitor domain-containing protein</fullName>
    </recommendedName>
</protein>
<feature type="chain" id="PRO_5031461598" description="Pectinesterase inhibitor domain-containing protein" evidence="1">
    <location>
        <begin position="19"/>
        <end position="180"/>
    </location>
</feature>
<keyword evidence="1" id="KW-0732">Signal</keyword>
<sequence length="180" mass="18857">MLHPRVCLVVVLAYAGAALQPWHGAPAPMRLAVPHNVSAAADAILRQSCGSACLEVLADFLAALGNTSLPSSVGELKEAWAPALQVMGARAARQVETALGLVAALERRAVHSRSNTGVMFAKPDTACATPTACTLKSLVANKCNYGRAALQMTYQSINVVVGALAGRARGMPHHIRHWGM</sequence>
<dbReference type="AlphaFoldDB" id="A0A7S4TAN0"/>
<proteinExistence type="predicted"/>
<reference evidence="2" key="1">
    <citation type="submission" date="2021-01" db="EMBL/GenBank/DDBJ databases">
        <authorList>
            <person name="Corre E."/>
            <person name="Pelletier E."/>
            <person name="Niang G."/>
            <person name="Scheremetjew M."/>
            <person name="Finn R."/>
            <person name="Kale V."/>
            <person name="Holt S."/>
            <person name="Cochrane G."/>
            <person name="Meng A."/>
            <person name="Brown T."/>
            <person name="Cohen L."/>
        </authorList>
    </citation>
    <scope>NUCLEOTIDE SEQUENCE</scope>
    <source>
        <strain evidence="2">CCMP3105</strain>
    </source>
</reference>
<feature type="signal peptide" evidence="1">
    <location>
        <begin position="1"/>
        <end position="18"/>
    </location>
</feature>
<evidence type="ECO:0000313" key="2">
    <source>
        <dbReference type="EMBL" id="CAE4670392.1"/>
    </source>
</evidence>